<accession>A0ABR9M4G6</accession>
<dbReference type="InterPro" id="IPR017871">
    <property type="entry name" value="ABC_transporter-like_CS"/>
</dbReference>
<dbReference type="SMART" id="SM00382">
    <property type="entry name" value="AAA"/>
    <property type="match status" value="2"/>
</dbReference>
<dbReference type="GO" id="GO:0005524">
    <property type="term" value="F:ATP binding"/>
    <property type="evidence" value="ECO:0007669"/>
    <property type="project" value="UniProtKB-KW"/>
</dbReference>
<name>A0ABR9M4G6_9ACTN</name>
<dbReference type="PANTHER" id="PTHR42855">
    <property type="entry name" value="ABC TRANSPORTER ATP-BINDING SUBUNIT"/>
    <property type="match status" value="1"/>
</dbReference>
<dbReference type="EMBL" id="JADBEK010000001">
    <property type="protein sequence ID" value="MBE1587759.1"/>
    <property type="molecule type" value="Genomic_DNA"/>
</dbReference>
<evidence type="ECO:0000259" key="4">
    <source>
        <dbReference type="PROSITE" id="PS50893"/>
    </source>
</evidence>
<feature type="region of interest" description="Disordered" evidence="3">
    <location>
        <begin position="509"/>
        <end position="549"/>
    </location>
</feature>
<feature type="domain" description="ABC transporter" evidence="4">
    <location>
        <begin position="282"/>
        <end position="504"/>
    </location>
</feature>
<reference evidence="5 6" key="1">
    <citation type="submission" date="2020-10" db="EMBL/GenBank/DDBJ databases">
        <title>Sequencing the genomes of 1000 actinobacteria strains.</title>
        <authorList>
            <person name="Klenk H.-P."/>
        </authorList>
    </citation>
    <scope>NUCLEOTIDE SEQUENCE [LARGE SCALE GENOMIC DNA]</scope>
    <source>
        <strain evidence="5 6">DSM 43173</strain>
    </source>
</reference>
<dbReference type="CDD" id="cd03221">
    <property type="entry name" value="ABCF_EF-3"/>
    <property type="match status" value="2"/>
</dbReference>
<keyword evidence="2 5" id="KW-0067">ATP-binding</keyword>
<dbReference type="PROSITE" id="PS50893">
    <property type="entry name" value="ABC_TRANSPORTER_2"/>
    <property type="match status" value="2"/>
</dbReference>
<evidence type="ECO:0000256" key="1">
    <source>
        <dbReference type="ARBA" id="ARBA00022741"/>
    </source>
</evidence>
<dbReference type="Pfam" id="PF16326">
    <property type="entry name" value="ABC_tran_CTD"/>
    <property type="match status" value="1"/>
</dbReference>
<dbReference type="InterPro" id="IPR003593">
    <property type="entry name" value="AAA+_ATPase"/>
</dbReference>
<proteinExistence type="predicted"/>
<comment type="caution">
    <text evidence="5">The sequence shown here is derived from an EMBL/GenBank/DDBJ whole genome shotgun (WGS) entry which is preliminary data.</text>
</comment>
<feature type="compositionally biased region" description="Low complexity" evidence="3">
    <location>
        <begin position="509"/>
        <end position="536"/>
    </location>
</feature>
<dbReference type="PANTHER" id="PTHR42855:SF1">
    <property type="entry name" value="ABC TRANSPORTER DOMAIN-CONTAINING PROTEIN"/>
    <property type="match status" value="1"/>
</dbReference>
<organism evidence="5 6">
    <name type="scientific">Nonomuraea angiospora</name>
    <dbReference type="NCBI Taxonomy" id="46172"/>
    <lineage>
        <taxon>Bacteria</taxon>
        <taxon>Bacillati</taxon>
        <taxon>Actinomycetota</taxon>
        <taxon>Actinomycetes</taxon>
        <taxon>Streptosporangiales</taxon>
        <taxon>Streptosporangiaceae</taxon>
        <taxon>Nonomuraea</taxon>
    </lineage>
</organism>
<dbReference type="SUPFAM" id="SSF52540">
    <property type="entry name" value="P-loop containing nucleoside triphosphate hydrolases"/>
    <property type="match status" value="2"/>
</dbReference>
<evidence type="ECO:0000313" key="6">
    <source>
        <dbReference type="Proteomes" id="UP000633509"/>
    </source>
</evidence>
<dbReference type="InterPro" id="IPR051309">
    <property type="entry name" value="ABCF_ATPase"/>
</dbReference>
<dbReference type="InterPro" id="IPR032781">
    <property type="entry name" value="ABC_tran_Xtn"/>
</dbReference>
<evidence type="ECO:0000256" key="3">
    <source>
        <dbReference type="SAM" id="MobiDB-lite"/>
    </source>
</evidence>
<gene>
    <name evidence="5" type="ORF">H4W80_006017</name>
</gene>
<dbReference type="Gene3D" id="1.10.287.380">
    <property type="entry name" value="Valyl-tRNA synthetase, C-terminal domain"/>
    <property type="match status" value="1"/>
</dbReference>
<dbReference type="InterPro" id="IPR032524">
    <property type="entry name" value="ABC_tran_C"/>
</dbReference>
<sequence length="619" mass="67279">MNLVNLESVSHAYGPKPLLSDVSLGVEAGERIGVVGRNGGGKTTLLSVIAGAVRPDKGRVTHNRGLRVGFLSQQDTLDAGTAVREIVLGERAEHEWAGDQGVREILANLIGDLDLDARAGDLSGGERRRTALARLLIDDHDLIMLDEPTNHLDIEAIAWLAGHLAARKSALVAVTHDRWFLDAVSSRTWEVVDGRVERYEGGYAAYVLAKAERARIAQAAEERRQNLMRKEIAWLRRGPPARTSKPKFRIEAAQALIANEPPARETVELMKFAAARLGKTVYDLEDVTLHAGGPDSGPLVLDDLTWQFGPGDRIGLIGVNGSGKSSVLRLLAGTVVPDSGRVIKGKTVRLAHLSQELAELDPARRVLESVEEVRKYLQVGKREWTASQLLERLGFRGEAQWKVVGDLSGGERRRLQLLRLLMDDPNVLLLDEPTNDLDIETLNELEDLLDAWPGTLVLVSHDRYFLERVTDRCVALLGDGKLALLPGGVDEYLERRAAGTALTARLGTSTNSANSATAQAPSAAAASGGAAGTSAPDEAKGGLPGLSAKEERELRKELNRLERQLDKLSDQESRLHAAMADAASDYEKLASLDAQLREIITQKDTIEAEWLEVADRLGD</sequence>
<feature type="domain" description="ABC transporter" evidence="4">
    <location>
        <begin position="4"/>
        <end position="218"/>
    </location>
</feature>
<dbReference type="Proteomes" id="UP000633509">
    <property type="component" value="Unassembled WGS sequence"/>
</dbReference>
<evidence type="ECO:0000313" key="5">
    <source>
        <dbReference type="EMBL" id="MBE1587759.1"/>
    </source>
</evidence>
<dbReference type="InterPro" id="IPR037118">
    <property type="entry name" value="Val-tRNA_synth_C_sf"/>
</dbReference>
<dbReference type="PROSITE" id="PS00211">
    <property type="entry name" value="ABC_TRANSPORTER_1"/>
    <property type="match status" value="1"/>
</dbReference>
<dbReference type="InterPro" id="IPR003439">
    <property type="entry name" value="ABC_transporter-like_ATP-bd"/>
</dbReference>
<protein>
    <submittedName>
        <fullName evidence="5">ATP-binding cassette subfamily F protein uup</fullName>
    </submittedName>
</protein>
<dbReference type="Pfam" id="PF00005">
    <property type="entry name" value="ABC_tran"/>
    <property type="match status" value="2"/>
</dbReference>
<dbReference type="InterPro" id="IPR027417">
    <property type="entry name" value="P-loop_NTPase"/>
</dbReference>
<keyword evidence="6" id="KW-1185">Reference proteome</keyword>
<keyword evidence="1" id="KW-0547">Nucleotide-binding</keyword>
<dbReference type="Pfam" id="PF12848">
    <property type="entry name" value="ABC_tran_Xtn"/>
    <property type="match status" value="1"/>
</dbReference>
<dbReference type="RefSeq" id="WP_192788093.1">
    <property type="nucleotide sequence ID" value="NZ_JADBEK010000001.1"/>
</dbReference>
<evidence type="ECO:0000256" key="2">
    <source>
        <dbReference type="ARBA" id="ARBA00022840"/>
    </source>
</evidence>
<dbReference type="Gene3D" id="3.40.50.300">
    <property type="entry name" value="P-loop containing nucleotide triphosphate hydrolases"/>
    <property type="match status" value="2"/>
</dbReference>